<dbReference type="SUPFAM" id="SSF56300">
    <property type="entry name" value="Metallo-dependent phosphatases"/>
    <property type="match status" value="1"/>
</dbReference>
<sequence length="289" mass="32288">MKSWLDGADEVPKEQRIGKDLHKELARCASKVFYAQGKLVDITGPCRIIGDIHGHLDALIKIFDTYGWPEKTKYVFLGDYVDKGPNSCETVGLLFALMLKYPGQVTLLRGNHECPSISMNYGFLHECMTKYSYGTWLTYCRAFSKMPVAAVVNRKIFCCHGGLSPNLRQLADIMHLGEPMSVPAKGLYTDLLWSDPKSGLRYLAKKPAWNFLAQNNLELVVRGHQCTPLGYFYDDTMKTVTLLSVPDFAGLTNDAAIISIVPEDQALKWSVEITHGSSGQENKPFTLTI</sequence>
<evidence type="ECO:0000256" key="1">
    <source>
        <dbReference type="ARBA" id="ARBA00001936"/>
    </source>
</evidence>
<keyword evidence="5" id="KW-0464">Manganese</keyword>
<evidence type="ECO:0000256" key="3">
    <source>
        <dbReference type="ARBA" id="ARBA00022801"/>
    </source>
</evidence>
<comment type="cofactor">
    <cofactor evidence="1">
        <name>Mn(2+)</name>
        <dbReference type="ChEBI" id="CHEBI:29035"/>
    </cofactor>
</comment>
<keyword evidence="2" id="KW-0479">Metal-binding</keyword>
<dbReference type="GO" id="GO:0005634">
    <property type="term" value="C:nucleus"/>
    <property type="evidence" value="ECO:0007669"/>
    <property type="project" value="TreeGrafter"/>
</dbReference>
<dbReference type="Gene3D" id="3.60.21.10">
    <property type="match status" value="1"/>
</dbReference>
<comment type="similarity">
    <text evidence="8">Belongs to the PPP phosphatase family.</text>
</comment>
<evidence type="ECO:0000256" key="2">
    <source>
        <dbReference type="ARBA" id="ARBA00022723"/>
    </source>
</evidence>
<reference evidence="10" key="1">
    <citation type="submission" date="2023-06" db="EMBL/GenBank/DDBJ databases">
        <authorList>
            <person name="Delattre M."/>
        </authorList>
    </citation>
    <scope>NUCLEOTIDE SEQUENCE</scope>
    <source>
        <strain evidence="10">AF72</strain>
    </source>
</reference>
<dbReference type="InterPro" id="IPR029052">
    <property type="entry name" value="Metallo-depent_PP-like"/>
</dbReference>
<evidence type="ECO:0000313" key="10">
    <source>
        <dbReference type="EMBL" id="CAJ0578545.1"/>
    </source>
</evidence>
<keyword evidence="11" id="KW-1185">Reference proteome</keyword>
<comment type="catalytic activity">
    <reaction evidence="6">
        <text>O-phospho-L-seryl-[protein] + H2O = L-seryl-[protein] + phosphate</text>
        <dbReference type="Rhea" id="RHEA:20629"/>
        <dbReference type="Rhea" id="RHEA-COMP:9863"/>
        <dbReference type="Rhea" id="RHEA-COMP:11604"/>
        <dbReference type="ChEBI" id="CHEBI:15377"/>
        <dbReference type="ChEBI" id="CHEBI:29999"/>
        <dbReference type="ChEBI" id="CHEBI:43474"/>
        <dbReference type="ChEBI" id="CHEBI:83421"/>
        <dbReference type="EC" id="3.1.3.16"/>
    </reaction>
</comment>
<evidence type="ECO:0000313" key="11">
    <source>
        <dbReference type="Proteomes" id="UP001177023"/>
    </source>
</evidence>
<evidence type="ECO:0000259" key="9">
    <source>
        <dbReference type="PROSITE" id="PS00125"/>
    </source>
</evidence>
<evidence type="ECO:0000256" key="7">
    <source>
        <dbReference type="ARBA" id="ARBA00048336"/>
    </source>
</evidence>
<protein>
    <recommendedName>
        <fullName evidence="8">Serine/threonine-protein phosphatase</fullName>
        <ecNumber evidence="8">3.1.3.16</ecNumber>
    </recommendedName>
</protein>
<dbReference type="PRINTS" id="PR00114">
    <property type="entry name" value="STPHPHTASE"/>
</dbReference>
<evidence type="ECO:0000256" key="6">
    <source>
        <dbReference type="ARBA" id="ARBA00047761"/>
    </source>
</evidence>
<feature type="domain" description="Serine/threonine specific protein phosphatases" evidence="9">
    <location>
        <begin position="108"/>
        <end position="113"/>
    </location>
</feature>
<dbReference type="SMART" id="SM00156">
    <property type="entry name" value="PP2Ac"/>
    <property type="match status" value="1"/>
</dbReference>
<dbReference type="InterPro" id="IPR004843">
    <property type="entry name" value="Calcineurin-like_PHP"/>
</dbReference>
<keyword evidence="4" id="KW-0904">Protein phosphatase</keyword>
<evidence type="ECO:0000256" key="5">
    <source>
        <dbReference type="ARBA" id="ARBA00023211"/>
    </source>
</evidence>
<feature type="non-terminal residue" evidence="10">
    <location>
        <position position="1"/>
    </location>
</feature>
<keyword evidence="3 8" id="KW-0378">Hydrolase</keyword>
<dbReference type="PROSITE" id="PS00125">
    <property type="entry name" value="SER_THR_PHOSPHATASE"/>
    <property type="match status" value="1"/>
</dbReference>
<accession>A0AA36D1V8</accession>
<dbReference type="CDD" id="cd00144">
    <property type="entry name" value="MPP_PPP_family"/>
    <property type="match status" value="1"/>
</dbReference>
<dbReference type="GO" id="GO:0004722">
    <property type="term" value="F:protein serine/threonine phosphatase activity"/>
    <property type="evidence" value="ECO:0007669"/>
    <property type="project" value="UniProtKB-EC"/>
</dbReference>
<evidence type="ECO:0000256" key="8">
    <source>
        <dbReference type="RuleBase" id="RU004273"/>
    </source>
</evidence>
<dbReference type="EC" id="3.1.3.16" evidence="8"/>
<dbReference type="GO" id="GO:0046872">
    <property type="term" value="F:metal ion binding"/>
    <property type="evidence" value="ECO:0007669"/>
    <property type="project" value="UniProtKB-KW"/>
</dbReference>
<dbReference type="InterPro" id="IPR006186">
    <property type="entry name" value="Ser/Thr-sp_prot-phosphatase"/>
</dbReference>
<evidence type="ECO:0000256" key="4">
    <source>
        <dbReference type="ARBA" id="ARBA00022912"/>
    </source>
</evidence>
<dbReference type="PANTHER" id="PTHR11668:SF300">
    <property type="entry name" value="SERINE_THREONINE-PROTEIN PHOSPHATASE"/>
    <property type="match status" value="1"/>
</dbReference>
<name>A0AA36D1V8_9BILA</name>
<dbReference type="GO" id="GO:0005737">
    <property type="term" value="C:cytoplasm"/>
    <property type="evidence" value="ECO:0007669"/>
    <property type="project" value="TreeGrafter"/>
</dbReference>
<comment type="catalytic activity">
    <reaction evidence="7 8">
        <text>O-phospho-L-threonyl-[protein] + H2O = L-threonyl-[protein] + phosphate</text>
        <dbReference type="Rhea" id="RHEA:47004"/>
        <dbReference type="Rhea" id="RHEA-COMP:11060"/>
        <dbReference type="Rhea" id="RHEA-COMP:11605"/>
        <dbReference type="ChEBI" id="CHEBI:15377"/>
        <dbReference type="ChEBI" id="CHEBI:30013"/>
        <dbReference type="ChEBI" id="CHEBI:43474"/>
        <dbReference type="ChEBI" id="CHEBI:61977"/>
        <dbReference type="EC" id="3.1.3.16"/>
    </reaction>
</comment>
<gene>
    <name evidence="10" type="ORF">MSPICULIGERA_LOCUS16793</name>
</gene>
<dbReference type="AlphaFoldDB" id="A0AA36D1V8"/>
<dbReference type="Pfam" id="PF00149">
    <property type="entry name" value="Metallophos"/>
    <property type="match status" value="1"/>
</dbReference>
<organism evidence="10 11">
    <name type="scientific">Mesorhabditis spiculigera</name>
    <dbReference type="NCBI Taxonomy" id="96644"/>
    <lineage>
        <taxon>Eukaryota</taxon>
        <taxon>Metazoa</taxon>
        <taxon>Ecdysozoa</taxon>
        <taxon>Nematoda</taxon>
        <taxon>Chromadorea</taxon>
        <taxon>Rhabditida</taxon>
        <taxon>Rhabditina</taxon>
        <taxon>Rhabditomorpha</taxon>
        <taxon>Rhabditoidea</taxon>
        <taxon>Rhabditidae</taxon>
        <taxon>Mesorhabditinae</taxon>
        <taxon>Mesorhabditis</taxon>
    </lineage>
</organism>
<dbReference type="Proteomes" id="UP001177023">
    <property type="component" value="Unassembled WGS sequence"/>
</dbReference>
<comment type="caution">
    <text evidence="10">The sequence shown here is derived from an EMBL/GenBank/DDBJ whole genome shotgun (WGS) entry which is preliminary data.</text>
</comment>
<proteinExistence type="inferred from homology"/>
<dbReference type="InterPro" id="IPR050341">
    <property type="entry name" value="PP1_catalytic_subunit"/>
</dbReference>
<dbReference type="EMBL" id="CATQJA010002654">
    <property type="protein sequence ID" value="CAJ0578545.1"/>
    <property type="molecule type" value="Genomic_DNA"/>
</dbReference>
<dbReference type="PANTHER" id="PTHR11668">
    <property type="entry name" value="SERINE/THREONINE PROTEIN PHOSPHATASE"/>
    <property type="match status" value="1"/>
</dbReference>